<organism evidence="1 2">
    <name type="scientific">Agathobacter rectalis</name>
    <dbReference type="NCBI Taxonomy" id="39491"/>
    <lineage>
        <taxon>Bacteria</taxon>
        <taxon>Bacillati</taxon>
        <taxon>Bacillota</taxon>
        <taxon>Clostridia</taxon>
        <taxon>Lachnospirales</taxon>
        <taxon>Lachnospiraceae</taxon>
        <taxon>Agathobacter</taxon>
    </lineage>
</organism>
<gene>
    <name evidence="1" type="ORF">ERS852497_01986</name>
</gene>
<evidence type="ECO:0000313" key="2">
    <source>
        <dbReference type="Proteomes" id="UP000095602"/>
    </source>
</evidence>
<accession>A0A174KWB3</accession>
<reference evidence="1 2" key="1">
    <citation type="submission" date="2015-09" db="EMBL/GenBank/DDBJ databases">
        <authorList>
            <consortium name="Pathogen Informatics"/>
        </authorList>
    </citation>
    <scope>NUCLEOTIDE SEQUENCE [LARGE SCALE GENOMIC DNA]</scope>
    <source>
        <strain evidence="1 2">2789STDY5834884</strain>
    </source>
</reference>
<sequence>MKVVEVNVGKKIEYSVSKNKITFADELMLNCEKLERDNDECVDICIAKNGMITSGQLGEKYAAQIEIPARQYIEKEVPNPDYDSEVENSSETIMERTPVPFNMANVTLKLYAIE</sequence>
<evidence type="ECO:0000313" key="1">
    <source>
        <dbReference type="EMBL" id="CUP13499.1"/>
    </source>
</evidence>
<proteinExistence type="predicted"/>
<dbReference type="AlphaFoldDB" id="A0A174KWB3"/>
<name>A0A174KWB3_9FIRM</name>
<protein>
    <submittedName>
        <fullName evidence="1">Uncharacterized protein</fullName>
    </submittedName>
</protein>
<dbReference type="EMBL" id="CZAJ01000019">
    <property type="protein sequence ID" value="CUP13499.1"/>
    <property type="molecule type" value="Genomic_DNA"/>
</dbReference>
<dbReference type="RefSeq" id="WP_022463641.1">
    <property type="nucleotide sequence ID" value="NZ_CZAJ01000019.1"/>
</dbReference>
<dbReference type="Proteomes" id="UP000095602">
    <property type="component" value="Unassembled WGS sequence"/>
</dbReference>